<gene>
    <name evidence="1" type="ORF">BOLC5T31203H</name>
</gene>
<name>A0A3P6F1C3_BRAOL</name>
<accession>A0A3P6F1C3</accession>
<sequence>MVIESVNRISFAKKFGVYFAVGYCYFFSPHIRRSVVYGDQPRNRSFLIILGLWFRLDLYLPKNSNGPKPVVAFVTGGAWIIG</sequence>
<dbReference type="AlphaFoldDB" id="A0A3P6F1C3"/>
<proteinExistence type="predicted"/>
<dbReference type="EMBL" id="LR031877">
    <property type="protein sequence ID" value="VDD43656.1"/>
    <property type="molecule type" value="Genomic_DNA"/>
</dbReference>
<protein>
    <submittedName>
        <fullName evidence="1">Uncharacterized protein</fullName>
    </submittedName>
</protein>
<reference evidence="1" key="1">
    <citation type="submission" date="2018-11" db="EMBL/GenBank/DDBJ databases">
        <authorList>
            <consortium name="Genoscope - CEA"/>
            <person name="William W."/>
        </authorList>
    </citation>
    <scope>NUCLEOTIDE SEQUENCE</scope>
</reference>
<dbReference type="Gene3D" id="3.40.50.1820">
    <property type="entry name" value="alpha/beta hydrolase"/>
    <property type="match status" value="1"/>
</dbReference>
<organism evidence="1">
    <name type="scientific">Brassica oleracea</name>
    <name type="common">Wild cabbage</name>
    <dbReference type="NCBI Taxonomy" id="3712"/>
    <lineage>
        <taxon>Eukaryota</taxon>
        <taxon>Viridiplantae</taxon>
        <taxon>Streptophyta</taxon>
        <taxon>Embryophyta</taxon>
        <taxon>Tracheophyta</taxon>
        <taxon>Spermatophyta</taxon>
        <taxon>Magnoliopsida</taxon>
        <taxon>eudicotyledons</taxon>
        <taxon>Gunneridae</taxon>
        <taxon>Pentapetalae</taxon>
        <taxon>rosids</taxon>
        <taxon>malvids</taxon>
        <taxon>Brassicales</taxon>
        <taxon>Brassicaceae</taxon>
        <taxon>Brassiceae</taxon>
        <taxon>Brassica</taxon>
    </lineage>
</organism>
<dbReference type="SUPFAM" id="SSF53474">
    <property type="entry name" value="alpha/beta-Hydrolases"/>
    <property type="match status" value="1"/>
</dbReference>
<evidence type="ECO:0000313" key="1">
    <source>
        <dbReference type="EMBL" id="VDD43656.1"/>
    </source>
</evidence>
<dbReference type="InterPro" id="IPR029058">
    <property type="entry name" value="AB_hydrolase_fold"/>
</dbReference>